<name>A0A423XI91_9PEZI</name>
<reference evidence="2 3" key="1">
    <citation type="submission" date="2015-09" db="EMBL/GenBank/DDBJ databases">
        <title>Host preference determinants of Valsa canker pathogens revealed by comparative genomics.</title>
        <authorList>
            <person name="Yin Z."/>
            <person name="Huang L."/>
        </authorList>
    </citation>
    <scope>NUCLEOTIDE SEQUENCE [LARGE SCALE GENOMIC DNA]</scope>
    <source>
        <strain evidence="2 3">SXYLt</strain>
    </source>
</reference>
<dbReference type="InterPro" id="IPR050563">
    <property type="entry name" value="4-hydroxybenzoyl-CoA_TE"/>
</dbReference>
<dbReference type="PANTHER" id="PTHR31793:SF39">
    <property type="entry name" value="THIOESTERASE_THIOL ESTER DEHYDRASE-ISOMERASE"/>
    <property type="match status" value="1"/>
</dbReference>
<dbReference type="InterPro" id="IPR029069">
    <property type="entry name" value="HotDog_dom_sf"/>
</dbReference>
<dbReference type="Pfam" id="PF13279">
    <property type="entry name" value="4HBT_2"/>
    <property type="match status" value="1"/>
</dbReference>
<dbReference type="EMBL" id="LKEB01000007">
    <property type="protein sequence ID" value="ROW16046.1"/>
    <property type="molecule type" value="Genomic_DNA"/>
</dbReference>
<accession>A0A423XI91</accession>
<dbReference type="SUPFAM" id="SSF54637">
    <property type="entry name" value="Thioesterase/thiol ester dehydrase-isomerase"/>
    <property type="match status" value="1"/>
</dbReference>
<gene>
    <name evidence="2" type="ORF">VPNG_02504</name>
</gene>
<evidence type="ECO:0000256" key="1">
    <source>
        <dbReference type="SAM" id="MobiDB-lite"/>
    </source>
</evidence>
<evidence type="ECO:0000313" key="2">
    <source>
        <dbReference type="EMBL" id="ROW16046.1"/>
    </source>
</evidence>
<dbReference type="InParanoid" id="A0A423XI91"/>
<feature type="compositionally biased region" description="Polar residues" evidence="1">
    <location>
        <begin position="33"/>
        <end position="44"/>
    </location>
</feature>
<dbReference type="CDD" id="cd00586">
    <property type="entry name" value="4HBT"/>
    <property type="match status" value="1"/>
</dbReference>
<evidence type="ECO:0008006" key="4">
    <source>
        <dbReference type="Google" id="ProtNLM"/>
    </source>
</evidence>
<dbReference type="PANTHER" id="PTHR31793">
    <property type="entry name" value="4-HYDROXYBENZOYL-COA THIOESTERASE FAMILY MEMBER"/>
    <property type="match status" value="1"/>
</dbReference>
<dbReference type="AlphaFoldDB" id="A0A423XI91"/>
<dbReference type="OrthoDB" id="5538558at2759"/>
<keyword evidence="3" id="KW-1185">Reference proteome</keyword>
<feature type="region of interest" description="Disordered" evidence="1">
    <location>
        <begin position="33"/>
        <end position="53"/>
    </location>
</feature>
<sequence length="297" mass="33539">MAPRPQLRISSLSRGWSAAPSITTVTKLARPLSASSREAPTVSDNAIPEPPPKGWLSDLRSRLGRCFMFGCSPAQVAGAAPVLRALAREWRGLLAGSEGFLTGGRRGLEGQQVVWGEQDSFQHVNNINYNRWAESSRVNWVTNFAVHVDPAHRKEWAELMTPKSVGLILKSIKTDYKFPVTYPDYVSVYHKLRFPPSAQPSPSSLILDAVIFSHRHQRVAARTEEDIVVYDYRSAKKTEVPSFMQDVLEDTFRLQELEKARARTRIWELVRSVERLEKETWDRPDAVEDNGNATKVK</sequence>
<comment type="caution">
    <text evidence="2">The sequence shown here is derived from an EMBL/GenBank/DDBJ whole genome shotgun (WGS) entry which is preliminary data.</text>
</comment>
<proteinExistence type="predicted"/>
<protein>
    <recommendedName>
        <fullName evidence="4">Thioesterase domain-containing protein</fullName>
    </recommendedName>
</protein>
<evidence type="ECO:0000313" key="3">
    <source>
        <dbReference type="Proteomes" id="UP000285146"/>
    </source>
</evidence>
<organism evidence="2 3">
    <name type="scientific">Cytospora leucostoma</name>
    <dbReference type="NCBI Taxonomy" id="1230097"/>
    <lineage>
        <taxon>Eukaryota</taxon>
        <taxon>Fungi</taxon>
        <taxon>Dikarya</taxon>
        <taxon>Ascomycota</taxon>
        <taxon>Pezizomycotina</taxon>
        <taxon>Sordariomycetes</taxon>
        <taxon>Sordariomycetidae</taxon>
        <taxon>Diaporthales</taxon>
        <taxon>Cytosporaceae</taxon>
        <taxon>Cytospora</taxon>
    </lineage>
</organism>
<dbReference type="Gene3D" id="3.10.129.10">
    <property type="entry name" value="Hotdog Thioesterase"/>
    <property type="match status" value="1"/>
</dbReference>
<dbReference type="Proteomes" id="UP000285146">
    <property type="component" value="Unassembled WGS sequence"/>
</dbReference>
<dbReference type="GO" id="GO:0047617">
    <property type="term" value="F:fatty acyl-CoA hydrolase activity"/>
    <property type="evidence" value="ECO:0007669"/>
    <property type="project" value="TreeGrafter"/>
</dbReference>